<keyword evidence="6" id="KW-1185">Reference proteome</keyword>
<dbReference type="InterPro" id="IPR011711">
    <property type="entry name" value="GntR_C"/>
</dbReference>
<protein>
    <submittedName>
        <fullName evidence="5">DNA-binding transcriptional repressor LldR</fullName>
    </submittedName>
</protein>
<dbReference type="SMART" id="SM00345">
    <property type="entry name" value="HTH_GNTR"/>
    <property type="match status" value="1"/>
</dbReference>
<dbReference type="PRINTS" id="PR00035">
    <property type="entry name" value="HTHGNTR"/>
</dbReference>
<keyword evidence="1" id="KW-0805">Transcription regulation</keyword>
<dbReference type="SMART" id="SM00895">
    <property type="entry name" value="FCD"/>
    <property type="match status" value="1"/>
</dbReference>
<dbReference type="InterPro" id="IPR036388">
    <property type="entry name" value="WH-like_DNA-bd_sf"/>
</dbReference>
<dbReference type="InterPro" id="IPR036390">
    <property type="entry name" value="WH_DNA-bd_sf"/>
</dbReference>
<dbReference type="Proteomes" id="UP000193900">
    <property type="component" value="Unassembled WGS sequence"/>
</dbReference>
<reference evidence="5 6" key="1">
    <citation type="submission" date="2017-03" db="EMBL/GenBank/DDBJ databases">
        <authorList>
            <person name="Afonso C.L."/>
            <person name="Miller P.J."/>
            <person name="Scott M.A."/>
            <person name="Spackman E."/>
            <person name="Goraichik I."/>
            <person name="Dimitrov K.M."/>
            <person name="Suarez D.L."/>
            <person name="Swayne D.E."/>
        </authorList>
    </citation>
    <scope>NUCLEOTIDE SEQUENCE [LARGE SCALE GENOMIC DNA]</scope>
    <source>
        <strain evidence="5 6">CECT 7023</strain>
    </source>
</reference>
<sequence length="228" mass="26051">MKGAVLDQASPLIDRRTWTRRDGPLWQIAYDTLLRMIQRRELPAHVPVVENQLAQQLGISRTPLRQALLRLEIEGRLQKTVNHSYVVRRVELKEYLQSLRVRQFLEPEAAALSAGRIPADHLAAAHANLLAVKETEPYSMPLHWKSDDEVHDLFIENCGNDTMADILRSLRVTTNLFEIERLSERLIPDSQQHERILETLEQADAGAAREAVADHIQSLFEFAVRTVA</sequence>
<gene>
    <name evidence="5" type="ORF">ROA7023_02824</name>
</gene>
<dbReference type="PROSITE" id="PS50949">
    <property type="entry name" value="HTH_GNTR"/>
    <property type="match status" value="1"/>
</dbReference>
<dbReference type="Pfam" id="PF00392">
    <property type="entry name" value="GntR"/>
    <property type="match status" value="1"/>
</dbReference>
<name>A0A1Y5TCZ7_9RHOB</name>
<dbReference type="PANTHER" id="PTHR43537">
    <property type="entry name" value="TRANSCRIPTIONAL REGULATOR, GNTR FAMILY"/>
    <property type="match status" value="1"/>
</dbReference>
<dbReference type="SUPFAM" id="SSF48008">
    <property type="entry name" value="GntR ligand-binding domain-like"/>
    <property type="match status" value="1"/>
</dbReference>
<dbReference type="InterPro" id="IPR000524">
    <property type="entry name" value="Tscrpt_reg_HTH_GntR"/>
</dbReference>
<dbReference type="Gene3D" id="1.20.120.530">
    <property type="entry name" value="GntR ligand-binding domain-like"/>
    <property type="match status" value="1"/>
</dbReference>
<dbReference type="GO" id="GO:0003700">
    <property type="term" value="F:DNA-binding transcription factor activity"/>
    <property type="evidence" value="ECO:0007669"/>
    <property type="project" value="InterPro"/>
</dbReference>
<evidence type="ECO:0000259" key="4">
    <source>
        <dbReference type="PROSITE" id="PS50949"/>
    </source>
</evidence>
<dbReference type="SUPFAM" id="SSF46785">
    <property type="entry name" value="Winged helix' DNA-binding domain"/>
    <property type="match status" value="1"/>
</dbReference>
<dbReference type="AlphaFoldDB" id="A0A1Y5TCZ7"/>
<keyword evidence="2 5" id="KW-0238">DNA-binding</keyword>
<dbReference type="Pfam" id="PF07729">
    <property type="entry name" value="FCD"/>
    <property type="match status" value="1"/>
</dbReference>
<dbReference type="InterPro" id="IPR008920">
    <property type="entry name" value="TF_FadR/GntR_C"/>
</dbReference>
<evidence type="ECO:0000256" key="1">
    <source>
        <dbReference type="ARBA" id="ARBA00023015"/>
    </source>
</evidence>
<dbReference type="PANTHER" id="PTHR43537:SF24">
    <property type="entry name" value="GLUCONATE OPERON TRANSCRIPTIONAL REPRESSOR"/>
    <property type="match status" value="1"/>
</dbReference>
<evidence type="ECO:0000313" key="6">
    <source>
        <dbReference type="Proteomes" id="UP000193900"/>
    </source>
</evidence>
<dbReference type="Gene3D" id="1.10.10.10">
    <property type="entry name" value="Winged helix-like DNA-binding domain superfamily/Winged helix DNA-binding domain"/>
    <property type="match status" value="1"/>
</dbReference>
<evidence type="ECO:0000256" key="3">
    <source>
        <dbReference type="ARBA" id="ARBA00023163"/>
    </source>
</evidence>
<proteinExistence type="predicted"/>
<feature type="domain" description="HTH gntR-type" evidence="4">
    <location>
        <begin position="23"/>
        <end position="90"/>
    </location>
</feature>
<evidence type="ECO:0000313" key="5">
    <source>
        <dbReference type="EMBL" id="SLN60927.1"/>
    </source>
</evidence>
<dbReference type="GO" id="GO:0003677">
    <property type="term" value="F:DNA binding"/>
    <property type="evidence" value="ECO:0007669"/>
    <property type="project" value="UniProtKB-KW"/>
</dbReference>
<dbReference type="EMBL" id="FWFZ01000015">
    <property type="protein sequence ID" value="SLN60927.1"/>
    <property type="molecule type" value="Genomic_DNA"/>
</dbReference>
<organism evidence="5 6">
    <name type="scientific">Roseisalinus antarcticus</name>
    <dbReference type="NCBI Taxonomy" id="254357"/>
    <lineage>
        <taxon>Bacteria</taxon>
        <taxon>Pseudomonadati</taxon>
        <taxon>Pseudomonadota</taxon>
        <taxon>Alphaproteobacteria</taxon>
        <taxon>Rhodobacterales</taxon>
        <taxon>Roseobacteraceae</taxon>
        <taxon>Roseisalinus</taxon>
    </lineage>
</organism>
<accession>A0A1Y5TCZ7</accession>
<keyword evidence="3" id="KW-0804">Transcription</keyword>
<evidence type="ECO:0000256" key="2">
    <source>
        <dbReference type="ARBA" id="ARBA00023125"/>
    </source>
</evidence>